<evidence type="ECO:0000313" key="2">
    <source>
        <dbReference type="EMBL" id="PTQ13307.1"/>
    </source>
</evidence>
<protein>
    <submittedName>
        <fullName evidence="2">Uncharacterized protein</fullName>
    </submittedName>
</protein>
<feature type="transmembrane region" description="Helical" evidence="1">
    <location>
        <begin position="6"/>
        <end position="24"/>
    </location>
</feature>
<comment type="caution">
    <text evidence="2">The sequence shown here is derived from an EMBL/GenBank/DDBJ whole genome shotgun (WGS) entry which is preliminary data.</text>
</comment>
<proteinExistence type="predicted"/>
<evidence type="ECO:0000313" key="3">
    <source>
        <dbReference type="Proteomes" id="UP000244162"/>
    </source>
</evidence>
<evidence type="ECO:0000256" key="1">
    <source>
        <dbReference type="SAM" id="Phobius"/>
    </source>
</evidence>
<dbReference type="RefSeq" id="WP_107966541.1">
    <property type="nucleotide sequence ID" value="NZ_NWBU01000004.1"/>
</dbReference>
<keyword evidence="1" id="KW-1133">Transmembrane helix</keyword>
<sequence length="78" mass="8403">MPDAALMIIATSLMALLIISQALLRGWRGWLDLRRLEIGALRAPRAARAGSGTASLIELADLQERVCKLEGIAASIDF</sequence>
<organism evidence="2 3">
    <name type="scientific">Sphingomonas oleivorans</name>
    <dbReference type="NCBI Taxonomy" id="1735121"/>
    <lineage>
        <taxon>Bacteria</taxon>
        <taxon>Pseudomonadati</taxon>
        <taxon>Pseudomonadota</taxon>
        <taxon>Alphaproteobacteria</taxon>
        <taxon>Sphingomonadales</taxon>
        <taxon>Sphingomonadaceae</taxon>
        <taxon>Sphingomonas</taxon>
    </lineage>
</organism>
<keyword evidence="1" id="KW-0472">Membrane</keyword>
<gene>
    <name evidence="2" type="ORF">CLG96_04160</name>
</gene>
<dbReference type="EMBL" id="NWBU01000004">
    <property type="protein sequence ID" value="PTQ13307.1"/>
    <property type="molecule type" value="Genomic_DNA"/>
</dbReference>
<dbReference type="AlphaFoldDB" id="A0A2T5G2D4"/>
<name>A0A2T5G2D4_9SPHN</name>
<dbReference type="Proteomes" id="UP000244162">
    <property type="component" value="Unassembled WGS sequence"/>
</dbReference>
<keyword evidence="3" id="KW-1185">Reference proteome</keyword>
<keyword evidence="1" id="KW-0812">Transmembrane</keyword>
<reference evidence="2 3" key="1">
    <citation type="submission" date="2017-09" db="EMBL/GenBank/DDBJ databases">
        <title>Sphingomonas panjinensis sp.nov., isolated from oil-contaminated soil.</title>
        <authorList>
            <person name="Wang L."/>
            <person name="Chen L."/>
        </authorList>
    </citation>
    <scope>NUCLEOTIDE SEQUENCE [LARGE SCALE GENOMIC DNA]</scope>
    <source>
        <strain evidence="2 3">FW-11</strain>
    </source>
</reference>
<accession>A0A2T5G2D4</accession>